<dbReference type="AlphaFoldDB" id="A0AAD7ED75"/>
<reference evidence="2" key="1">
    <citation type="submission" date="2023-03" db="EMBL/GenBank/DDBJ databases">
        <title>Massive genome expansion in bonnet fungi (Mycena s.s.) driven by repeated elements and novel gene families across ecological guilds.</title>
        <authorList>
            <consortium name="Lawrence Berkeley National Laboratory"/>
            <person name="Harder C.B."/>
            <person name="Miyauchi S."/>
            <person name="Viragh M."/>
            <person name="Kuo A."/>
            <person name="Thoen E."/>
            <person name="Andreopoulos B."/>
            <person name="Lu D."/>
            <person name="Skrede I."/>
            <person name="Drula E."/>
            <person name="Henrissat B."/>
            <person name="Morin E."/>
            <person name="Kohler A."/>
            <person name="Barry K."/>
            <person name="LaButti K."/>
            <person name="Morin E."/>
            <person name="Salamov A."/>
            <person name="Lipzen A."/>
            <person name="Mereny Z."/>
            <person name="Hegedus B."/>
            <person name="Baldrian P."/>
            <person name="Stursova M."/>
            <person name="Weitz H."/>
            <person name="Taylor A."/>
            <person name="Grigoriev I.V."/>
            <person name="Nagy L.G."/>
            <person name="Martin F."/>
            <person name="Kauserud H."/>
        </authorList>
    </citation>
    <scope>NUCLEOTIDE SEQUENCE</scope>
    <source>
        <strain evidence="2">CBHHK002</strain>
    </source>
</reference>
<feature type="transmembrane region" description="Helical" evidence="1">
    <location>
        <begin position="186"/>
        <end position="205"/>
    </location>
</feature>
<keyword evidence="1" id="KW-1133">Transmembrane helix</keyword>
<proteinExistence type="predicted"/>
<feature type="transmembrane region" description="Helical" evidence="1">
    <location>
        <begin position="110"/>
        <end position="134"/>
    </location>
</feature>
<keyword evidence="3" id="KW-1185">Reference proteome</keyword>
<keyword evidence="1" id="KW-0812">Transmembrane</keyword>
<protein>
    <submittedName>
        <fullName evidence="2">Uncharacterized protein</fullName>
    </submittedName>
</protein>
<feature type="transmembrane region" description="Helical" evidence="1">
    <location>
        <begin position="6"/>
        <end position="25"/>
    </location>
</feature>
<feature type="transmembrane region" description="Helical" evidence="1">
    <location>
        <begin position="154"/>
        <end position="174"/>
    </location>
</feature>
<evidence type="ECO:0000256" key="1">
    <source>
        <dbReference type="SAM" id="Phobius"/>
    </source>
</evidence>
<organism evidence="2 3">
    <name type="scientific">Mycena albidolilacea</name>
    <dbReference type="NCBI Taxonomy" id="1033008"/>
    <lineage>
        <taxon>Eukaryota</taxon>
        <taxon>Fungi</taxon>
        <taxon>Dikarya</taxon>
        <taxon>Basidiomycota</taxon>
        <taxon>Agaricomycotina</taxon>
        <taxon>Agaricomycetes</taxon>
        <taxon>Agaricomycetidae</taxon>
        <taxon>Agaricales</taxon>
        <taxon>Marasmiineae</taxon>
        <taxon>Mycenaceae</taxon>
        <taxon>Mycena</taxon>
    </lineage>
</organism>
<keyword evidence="1" id="KW-0472">Membrane</keyword>
<dbReference type="Proteomes" id="UP001218218">
    <property type="component" value="Unassembled WGS sequence"/>
</dbReference>
<feature type="transmembrane region" description="Helical" evidence="1">
    <location>
        <begin position="288"/>
        <end position="309"/>
    </location>
</feature>
<sequence length="328" mass="35724">MFHTGFVPVVIVCAAIGFKLYRMALVEPPMGSILEEWIQSCAYSKTNPFHDFICIVEPFFEELLSNEIGKSFITAFGASGTAMSSYHVLSTYLHTKAGDHGGSLFFSSPVIIALQLAGQAFGLGIIGPIVLPLLSAISKSLSPPNSRAPSPPTHAYTVTHLWMQFAVFLLSLVISNVPSTRPEWVYINYLWQAFPLLFLPLALLPRSPASTNKTSSSLSISVFTVYKYVYGPAWWAALGAGLNAYFRHGETFNPACYFMAVDVVGFVVLFLGMYAVDAVAGDAREVMGMGRLLGGFVALGPASTMAAYFEGQQRVAMERAEAEWIKKV</sequence>
<evidence type="ECO:0000313" key="2">
    <source>
        <dbReference type="EMBL" id="KAJ7314366.1"/>
    </source>
</evidence>
<evidence type="ECO:0000313" key="3">
    <source>
        <dbReference type="Proteomes" id="UP001218218"/>
    </source>
</evidence>
<comment type="caution">
    <text evidence="2">The sequence shown here is derived from an EMBL/GenBank/DDBJ whole genome shotgun (WGS) entry which is preliminary data.</text>
</comment>
<feature type="transmembrane region" description="Helical" evidence="1">
    <location>
        <begin position="225"/>
        <end position="245"/>
    </location>
</feature>
<dbReference type="EMBL" id="JARIHO010000067">
    <property type="protein sequence ID" value="KAJ7314366.1"/>
    <property type="molecule type" value="Genomic_DNA"/>
</dbReference>
<gene>
    <name evidence="2" type="ORF">DFH08DRAFT_430045</name>
</gene>
<accession>A0AAD7ED75</accession>
<name>A0AAD7ED75_9AGAR</name>
<feature type="transmembrane region" description="Helical" evidence="1">
    <location>
        <begin position="257"/>
        <end position="276"/>
    </location>
</feature>